<organism evidence="5 6">
    <name type="scientific">Phaeosphaeria nodorum (strain SN15 / ATCC MYA-4574 / FGSC 10173)</name>
    <name type="common">Glume blotch fungus</name>
    <name type="synonym">Parastagonospora nodorum</name>
    <dbReference type="NCBI Taxonomy" id="321614"/>
    <lineage>
        <taxon>Eukaryota</taxon>
        <taxon>Fungi</taxon>
        <taxon>Dikarya</taxon>
        <taxon>Ascomycota</taxon>
        <taxon>Pezizomycotina</taxon>
        <taxon>Dothideomycetes</taxon>
        <taxon>Pleosporomycetidae</taxon>
        <taxon>Pleosporales</taxon>
        <taxon>Pleosporineae</taxon>
        <taxon>Phaeosphaeriaceae</taxon>
        <taxon>Parastagonospora</taxon>
    </lineage>
</organism>
<feature type="region of interest" description="Disordered" evidence="4">
    <location>
        <begin position="115"/>
        <end position="140"/>
    </location>
</feature>
<keyword evidence="2 3" id="KW-0040">ANK repeat</keyword>
<dbReference type="Proteomes" id="UP000663193">
    <property type="component" value="Chromosome 10"/>
</dbReference>
<dbReference type="InterPro" id="IPR036770">
    <property type="entry name" value="Ankyrin_rpt-contain_sf"/>
</dbReference>
<dbReference type="InterPro" id="IPR002110">
    <property type="entry name" value="Ankyrin_rpt"/>
</dbReference>
<dbReference type="EMBL" id="CP069032">
    <property type="protein sequence ID" value="QRC99628.1"/>
    <property type="molecule type" value="Genomic_DNA"/>
</dbReference>
<evidence type="ECO:0000313" key="5">
    <source>
        <dbReference type="EMBL" id="QRC99628.1"/>
    </source>
</evidence>
<dbReference type="OMA" id="RECKPAS"/>
<proteinExistence type="predicted"/>
<evidence type="ECO:0008006" key="7">
    <source>
        <dbReference type="Google" id="ProtNLM"/>
    </source>
</evidence>
<accession>A0A7U2I2S3</accession>
<reference evidence="6" key="1">
    <citation type="journal article" date="2021" name="BMC Genomics">
        <title>Chromosome-level genome assembly and manually-curated proteome of model necrotroph Parastagonospora nodorum Sn15 reveals a genome-wide trove of candidate effector homologs, and redundancy of virulence-related functions within an accessory chromosome.</title>
        <authorList>
            <person name="Bertazzoni S."/>
            <person name="Jones D.A.B."/>
            <person name="Phan H.T."/>
            <person name="Tan K.-C."/>
            <person name="Hane J.K."/>
        </authorList>
    </citation>
    <scope>NUCLEOTIDE SEQUENCE [LARGE SCALE GENOMIC DNA]</scope>
    <source>
        <strain evidence="6">SN15 / ATCC MYA-4574 / FGSC 10173)</strain>
    </source>
</reference>
<dbReference type="OrthoDB" id="20872at2759"/>
<evidence type="ECO:0000256" key="2">
    <source>
        <dbReference type="ARBA" id="ARBA00023043"/>
    </source>
</evidence>
<dbReference type="Pfam" id="PF12796">
    <property type="entry name" value="Ank_2"/>
    <property type="match status" value="2"/>
</dbReference>
<evidence type="ECO:0000313" key="6">
    <source>
        <dbReference type="Proteomes" id="UP000663193"/>
    </source>
</evidence>
<evidence type="ECO:0000256" key="3">
    <source>
        <dbReference type="PROSITE-ProRule" id="PRU00023"/>
    </source>
</evidence>
<dbReference type="SMART" id="SM00248">
    <property type="entry name" value="ANK"/>
    <property type="match status" value="7"/>
</dbReference>
<name>A0A7U2I2S3_PHANO</name>
<feature type="repeat" description="ANK" evidence="3">
    <location>
        <begin position="453"/>
        <end position="485"/>
    </location>
</feature>
<gene>
    <name evidence="5" type="ORF">JI435_150530</name>
</gene>
<protein>
    <recommendedName>
        <fullName evidence="7">Clr5 domain-containing protein</fullName>
    </recommendedName>
</protein>
<evidence type="ECO:0000256" key="4">
    <source>
        <dbReference type="SAM" id="MobiDB-lite"/>
    </source>
</evidence>
<dbReference type="PROSITE" id="PS50297">
    <property type="entry name" value="ANK_REP_REGION"/>
    <property type="match status" value="2"/>
</dbReference>
<dbReference type="PANTHER" id="PTHR24198:SF165">
    <property type="entry name" value="ANKYRIN REPEAT-CONTAINING PROTEIN-RELATED"/>
    <property type="match status" value="1"/>
</dbReference>
<dbReference type="KEGG" id="pno:SNOG_15053"/>
<feature type="repeat" description="ANK" evidence="3">
    <location>
        <begin position="173"/>
        <end position="205"/>
    </location>
</feature>
<dbReference type="PANTHER" id="PTHR24198">
    <property type="entry name" value="ANKYRIN REPEAT AND PROTEIN KINASE DOMAIN-CONTAINING PROTEIN"/>
    <property type="match status" value="1"/>
</dbReference>
<feature type="repeat" description="ANK" evidence="3">
    <location>
        <begin position="140"/>
        <end position="172"/>
    </location>
</feature>
<keyword evidence="6" id="KW-1185">Reference proteome</keyword>
<keyword evidence="1" id="KW-0677">Repeat</keyword>
<dbReference type="AlphaFoldDB" id="A0A7U2I2S3"/>
<dbReference type="RefSeq" id="XP_001805216.1">
    <property type="nucleotide sequence ID" value="XM_001805164.1"/>
</dbReference>
<dbReference type="PROSITE" id="PS50088">
    <property type="entry name" value="ANK_REPEAT"/>
    <property type="match status" value="3"/>
</dbReference>
<sequence length="609" mass="68684">MPEILPPYQIDTPDYVPGMAIMMEPLSAKHRLWMDDYEYYDQLGRDPLQERKIWGITDPKERVEKLKEVLEKYTKQMHRRLILDKAVGRGDENMVRCLVETGMKVHPDIAKALEEEAKKEEGGEEDKGINDLDLPDKDDSSVAPVHKAALTGHVNILKIFLDNGIDVDLRDEFGRTPLLVAAYGDQPEAMEFLLRHGADPTARIDGNDLAKEYLNEFAYADALEVTARIGNAKMVELLLQKPGVKVTPLSITAAAGNNNGYKILRLLLEYAGCLAPGQDELIVAESNAHLRQAAMTAIPIAIPINDLESIKLLLGFKYPEIKNGDIGDSRVPADLHKPFTYGAYSAVVLNRTDKFEFIHSLGIKEHDAMSLDDVPEGQTLHIQHLFDTAAEHGSIDCARMLVDKYGANPHVIRIPPAVSPLYTAVQKDRADMVRYLLEEQHVDIHIGNGRFVAGPTALWIAIELKSFKSIELLLQYGGPVNHIDDEIKNIDGPLDAVLTTHRDATIRFRAESNAKAFIDDARHKYTYPNSHYVRIKLTSDDKSWIEKLQYRRRDEDLRKEGDERELNKIEGIGPQWDQVPEFPTNQERVDELQEDDELIPLFEPAFVAV</sequence>
<dbReference type="VEuPathDB" id="FungiDB:JI435_150530"/>
<dbReference type="SUPFAM" id="SSF48403">
    <property type="entry name" value="Ankyrin repeat"/>
    <property type="match status" value="1"/>
</dbReference>
<dbReference type="Gene3D" id="1.25.40.20">
    <property type="entry name" value="Ankyrin repeat-containing domain"/>
    <property type="match status" value="2"/>
</dbReference>
<evidence type="ECO:0000256" key="1">
    <source>
        <dbReference type="ARBA" id="ARBA00022737"/>
    </source>
</evidence>